<proteinExistence type="predicted"/>
<name>A0ABD0U9G8_DENTH</name>
<dbReference type="AlphaFoldDB" id="A0ABD0U9G8"/>
<accession>A0ABD0U9G8</accession>
<evidence type="ECO:0000256" key="1">
    <source>
        <dbReference type="SAM" id="MobiDB-lite"/>
    </source>
</evidence>
<keyword evidence="3" id="KW-1185">Reference proteome</keyword>
<feature type="compositionally biased region" description="Basic and acidic residues" evidence="1">
    <location>
        <begin position="57"/>
        <end position="73"/>
    </location>
</feature>
<gene>
    <name evidence="2" type="ORF">M5K25_020027</name>
</gene>
<organism evidence="2 3">
    <name type="scientific">Dendrobium thyrsiflorum</name>
    <name type="common">Pinecone-like raceme dendrobium</name>
    <name type="synonym">Orchid</name>
    <dbReference type="NCBI Taxonomy" id="117978"/>
    <lineage>
        <taxon>Eukaryota</taxon>
        <taxon>Viridiplantae</taxon>
        <taxon>Streptophyta</taxon>
        <taxon>Embryophyta</taxon>
        <taxon>Tracheophyta</taxon>
        <taxon>Spermatophyta</taxon>
        <taxon>Magnoliopsida</taxon>
        <taxon>Liliopsida</taxon>
        <taxon>Asparagales</taxon>
        <taxon>Orchidaceae</taxon>
        <taxon>Epidendroideae</taxon>
        <taxon>Malaxideae</taxon>
        <taxon>Dendrobiinae</taxon>
        <taxon>Dendrobium</taxon>
    </lineage>
</organism>
<comment type="caution">
    <text evidence="2">The sequence shown here is derived from an EMBL/GenBank/DDBJ whole genome shotgun (WGS) entry which is preliminary data.</text>
</comment>
<evidence type="ECO:0000313" key="2">
    <source>
        <dbReference type="EMBL" id="KAL0909181.1"/>
    </source>
</evidence>
<evidence type="ECO:0000313" key="3">
    <source>
        <dbReference type="Proteomes" id="UP001552299"/>
    </source>
</evidence>
<reference evidence="2 3" key="1">
    <citation type="journal article" date="2024" name="Plant Biotechnol. J.">
        <title>Dendrobium thyrsiflorum genome and its molecular insights into genes involved in important horticultural traits.</title>
        <authorList>
            <person name="Chen B."/>
            <person name="Wang J.Y."/>
            <person name="Zheng P.J."/>
            <person name="Li K.L."/>
            <person name="Liang Y.M."/>
            <person name="Chen X.F."/>
            <person name="Zhang C."/>
            <person name="Zhao X."/>
            <person name="He X."/>
            <person name="Zhang G.Q."/>
            <person name="Liu Z.J."/>
            <person name="Xu Q."/>
        </authorList>
    </citation>
    <scope>NUCLEOTIDE SEQUENCE [LARGE SCALE GENOMIC DNA]</scope>
    <source>
        <strain evidence="2">GZMU011</strain>
    </source>
</reference>
<sequence length="80" mass="9130">MHAYFSFSLIHVTIITTLDHGGLKFIILEYVLVLGASKRVGDLLNFPSRHWTDSLEMKSKKSDMTKRRIKEDPNPAGISR</sequence>
<feature type="region of interest" description="Disordered" evidence="1">
    <location>
        <begin position="57"/>
        <end position="80"/>
    </location>
</feature>
<dbReference type="EMBL" id="JANQDX010000016">
    <property type="protein sequence ID" value="KAL0909181.1"/>
    <property type="molecule type" value="Genomic_DNA"/>
</dbReference>
<dbReference type="Proteomes" id="UP001552299">
    <property type="component" value="Unassembled WGS sequence"/>
</dbReference>
<protein>
    <submittedName>
        <fullName evidence="2">Uncharacterized protein</fullName>
    </submittedName>
</protein>